<comment type="caution">
    <text evidence="2">The sequence shown here is derived from an EMBL/GenBank/DDBJ whole genome shotgun (WGS) entry which is preliminary data.</text>
</comment>
<protein>
    <recommendedName>
        <fullName evidence="1">FAF domain-containing protein</fullName>
    </recommendedName>
</protein>
<dbReference type="OrthoDB" id="1928183at2759"/>
<name>S8CNX8_9LAMI</name>
<reference evidence="2 3" key="1">
    <citation type="journal article" date="2013" name="BMC Genomics">
        <title>The miniature genome of a carnivorous plant Genlisea aurea contains a low number of genes and short non-coding sequences.</title>
        <authorList>
            <person name="Leushkin E.V."/>
            <person name="Sutormin R.A."/>
            <person name="Nabieva E.R."/>
            <person name="Penin A.A."/>
            <person name="Kondrashov A.S."/>
            <person name="Logacheva M.D."/>
        </authorList>
    </citation>
    <scope>NUCLEOTIDE SEQUENCE [LARGE SCALE GENOMIC DNA]</scope>
</reference>
<accession>S8CNX8</accession>
<evidence type="ECO:0000259" key="1">
    <source>
        <dbReference type="Pfam" id="PF11250"/>
    </source>
</evidence>
<dbReference type="Pfam" id="PF11250">
    <property type="entry name" value="FAF"/>
    <property type="match status" value="1"/>
</dbReference>
<evidence type="ECO:0000313" key="3">
    <source>
        <dbReference type="Proteomes" id="UP000015453"/>
    </source>
</evidence>
<proteinExistence type="predicted"/>
<sequence>MLRPDLVECMGAESALDFKPDIPATAARGEIDRPRKAPERRKEMLSIPTVAREERTPRVMKKYVTGDGRLVIREENVRNNGYLQVVRTDGRLVLNLIPLCAGGDENESESARELSLLS</sequence>
<dbReference type="Proteomes" id="UP000015453">
    <property type="component" value="Unassembled WGS sequence"/>
</dbReference>
<keyword evidence="3" id="KW-1185">Reference proteome</keyword>
<organism evidence="2 3">
    <name type="scientific">Genlisea aurea</name>
    <dbReference type="NCBI Taxonomy" id="192259"/>
    <lineage>
        <taxon>Eukaryota</taxon>
        <taxon>Viridiplantae</taxon>
        <taxon>Streptophyta</taxon>
        <taxon>Embryophyta</taxon>
        <taxon>Tracheophyta</taxon>
        <taxon>Spermatophyta</taxon>
        <taxon>Magnoliopsida</taxon>
        <taxon>eudicotyledons</taxon>
        <taxon>Gunneridae</taxon>
        <taxon>Pentapetalae</taxon>
        <taxon>asterids</taxon>
        <taxon>lamiids</taxon>
        <taxon>Lamiales</taxon>
        <taxon>Lentibulariaceae</taxon>
        <taxon>Genlisea</taxon>
    </lineage>
</organism>
<dbReference type="AlphaFoldDB" id="S8CNX8"/>
<gene>
    <name evidence="2" type="ORF">M569_08263</name>
</gene>
<feature type="domain" description="FAF" evidence="1">
    <location>
        <begin position="47"/>
        <end position="96"/>
    </location>
</feature>
<dbReference type="InterPro" id="IPR046431">
    <property type="entry name" value="FAF_dom"/>
</dbReference>
<dbReference type="EMBL" id="AUSU01003641">
    <property type="protein sequence ID" value="EPS66521.1"/>
    <property type="molecule type" value="Genomic_DNA"/>
</dbReference>
<evidence type="ECO:0000313" key="2">
    <source>
        <dbReference type="EMBL" id="EPS66521.1"/>
    </source>
</evidence>